<evidence type="ECO:0000256" key="4">
    <source>
        <dbReference type="ARBA" id="ARBA00023180"/>
    </source>
</evidence>
<dbReference type="GO" id="GO:0005886">
    <property type="term" value="C:plasma membrane"/>
    <property type="evidence" value="ECO:0007669"/>
    <property type="project" value="TreeGrafter"/>
</dbReference>
<proteinExistence type="predicted"/>
<keyword evidence="5" id="KW-0393">Immunoglobulin domain</keyword>
<organism evidence="6">
    <name type="scientific">Magallana gigas</name>
    <name type="common">Pacific oyster</name>
    <name type="synonym">Crassostrea gigas</name>
    <dbReference type="NCBI Taxonomy" id="29159"/>
    <lineage>
        <taxon>Eukaryota</taxon>
        <taxon>Metazoa</taxon>
        <taxon>Spiralia</taxon>
        <taxon>Lophotrochozoa</taxon>
        <taxon>Mollusca</taxon>
        <taxon>Bivalvia</taxon>
        <taxon>Autobranchia</taxon>
        <taxon>Pteriomorphia</taxon>
        <taxon>Ostreida</taxon>
        <taxon>Ostreoidea</taxon>
        <taxon>Ostreidae</taxon>
        <taxon>Magallana</taxon>
    </lineage>
</organism>
<evidence type="ECO:0000256" key="1">
    <source>
        <dbReference type="ARBA" id="ARBA00004479"/>
    </source>
</evidence>
<dbReference type="PROSITE" id="PS50835">
    <property type="entry name" value="IG_LIKE"/>
    <property type="match status" value="1"/>
</dbReference>
<dbReference type="Pfam" id="PF13895">
    <property type="entry name" value="Ig_2"/>
    <property type="match status" value="1"/>
</dbReference>
<evidence type="ECO:0000313" key="6">
    <source>
        <dbReference type="EMBL" id="EKC20921.1"/>
    </source>
</evidence>
<keyword evidence="4" id="KW-0325">Glycoprotein</keyword>
<dbReference type="InterPro" id="IPR036179">
    <property type="entry name" value="Ig-like_dom_sf"/>
</dbReference>
<dbReference type="SUPFAM" id="SSF48726">
    <property type="entry name" value="Immunoglobulin"/>
    <property type="match status" value="1"/>
</dbReference>
<dbReference type="GO" id="GO:0005911">
    <property type="term" value="C:cell-cell junction"/>
    <property type="evidence" value="ECO:0007669"/>
    <property type="project" value="TreeGrafter"/>
</dbReference>
<dbReference type="InterPro" id="IPR051275">
    <property type="entry name" value="Cell_adhesion_signaling"/>
</dbReference>
<dbReference type="GO" id="GO:0050839">
    <property type="term" value="F:cell adhesion molecule binding"/>
    <property type="evidence" value="ECO:0007669"/>
    <property type="project" value="TreeGrafter"/>
</dbReference>
<gene>
    <name evidence="6" type="ORF">CGI_10005057</name>
</gene>
<dbReference type="InterPro" id="IPR007110">
    <property type="entry name" value="Ig-like_dom"/>
</dbReference>
<accession>K1QH06</accession>
<protein>
    <submittedName>
        <fullName evidence="6">Neural cell adhesion molecule 2</fullName>
    </submittedName>
</protein>
<dbReference type="HOGENOM" id="CLU_325488_0_0_1"/>
<dbReference type="GO" id="GO:0098609">
    <property type="term" value="P:cell-cell adhesion"/>
    <property type="evidence" value="ECO:0007669"/>
    <property type="project" value="TreeGrafter"/>
</dbReference>
<dbReference type="InterPro" id="IPR003598">
    <property type="entry name" value="Ig_sub2"/>
</dbReference>
<name>K1QH06_MAGGI</name>
<dbReference type="SMART" id="SM00408">
    <property type="entry name" value="IGc2"/>
    <property type="match status" value="1"/>
</dbReference>
<sequence length="886" mass="99530">MPLDRECITHKRRICSGCSIVEHKSCQQFDCSIPLQDFVASVSRVCELIKCQLYMLGKEKHTSEEFVKDRCRLFREMIDSMEKRSLQDIDNGYQKQAAQLREYQSKFDCYQNICSDVEEVENTQNDALRSCLVSKLTAMEKEPQITTLSKMADDFLRMEAPPYLLKFQISESLEQAILQPKRIGNVSLSNLIQNEKAPEKQQLTDEHEAYQIIPPTAPAYSDFTSLPNYRDISQGHEARRALGPTPPLHPMTSTQRVDKPSPYFHAGAKCQPSVQPVQQDIEAIGLSGGPTTSPYGHLHGKPYQDPYQELSMGRPEFVHPYQQVNPEPRQIPDSLTSFLSAPDGPPKQLKFHSNIHPRYMNETDAATISGVCFLENGYVVLSDKSNGAVKVYDDMNVLVMFRKLGHKPYDVTQAPSGDIAVALPKEHSVNILSLRDLSTVPNGWINNHKGKCFGLTSTDTNIFVIWKENDAKEYISVYSSNYTEIRKINVSVERSLAVNPATQDVFYRVLNFGNDQIKCINPLSSDKKKWKVKVPSWKAVIEGLAVLKAGILISTTSAQLLNKDYETKNPFDMSFSIEPSPTVQGVYGNPVYFNCTLPVTWKYIHFKIKHEVGYKFALFSGGDCKVSRSKADQYTVSCHGNTFTLGILRPEDNKTWECTYKDGNSTKEQFGGTTIDLQPDIPTVSLGNMTYVYTEGSDVIIPCTFSGAPISNVTWQRENEVIMWTQNSNGPLTLSIKNVSRTAAGNYTCSATVNFKGVYTASESFILVVECIPKLIQMKTYYYGEIGKAFHITFQYVGNPAITVQIKPKDGQISPSFNVSLKSALLPINVYNKSVYVNGYTADMDFGTIKDWFNTTYEMIAENALGTSNYTFFVEGQGKQNEDIVL</sequence>
<dbReference type="SUPFAM" id="SSF101898">
    <property type="entry name" value="NHL repeat"/>
    <property type="match status" value="1"/>
</dbReference>
<dbReference type="EMBL" id="JH817429">
    <property type="protein sequence ID" value="EKC20921.1"/>
    <property type="molecule type" value="Genomic_DNA"/>
</dbReference>
<dbReference type="Gene3D" id="2.60.40.10">
    <property type="entry name" value="Immunoglobulins"/>
    <property type="match status" value="1"/>
</dbReference>
<keyword evidence="2" id="KW-0472">Membrane</keyword>
<dbReference type="InParanoid" id="K1QH06"/>
<dbReference type="PANTHER" id="PTHR11640">
    <property type="entry name" value="NEPHRIN"/>
    <property type="match status" value="1"/>
</dbReference>
<evidence type="ECO:0000256" key="3">
    <source>
        <dbReference type="ARBA" id="ARBA00023157"/>
    </source>
</evidence>
<comment type="subcellular location">
    <subcellularLocation>
        <location evidence="1">Membrane</location>
        <topology evidence="1">Single-pass type I membrane protein</topology>
    </subcellularLocation>
</comment>
<dbReference type="InterPro" id="IPR003599">
    <property type="entry name" value="Ig_sub"/>
</dbReference>
<dbReference type="AlphaFoldDB" id="K1QH06"/>
<evidence type="ECO:0000256" key="5">
    <source>
        <dbReference type="ARBA" id="ARBA00023319"/>
    </source>
</evidence>
<evidence type="ECO:0000256" key="2">
    <source>
        <dbReference type="ARBA" id="ARBA00023136"/>
    </source>
</evidence>
<keyword evidence="3" id="KW-1015">Disulfide bond</keyword>
<dbReference type="InterPro" id="IPR013783">
    <property type="entry name" value="Ig-like_fold"/>
</dbReference>
<dbReference type="PANTHER" id="PTHR11640:SF164">
    <property type="entry name" value="MAM DOMAIN-CONTAINING GLYCOSYLPHOSPHATIDYLINOSITOL ANCHOR PROTEIN 1"/>
    <property type="match status" value="1"/>
</dbReference>
<dbReference type="SMART" id="SM00409">
    <property type="entry name" value="IG"/>
    <property type="match status" value="2"/>
</dbReference>
<reference evidence="6" key="1">
    <citation type="journal article" date="2012" name="Nature">
        <title>The oyster genome reveals stress adaptation and complexity of shell formation.</title>
        <authorList>
            <person name="Zhang G."/>
            <person name="Fang X."/>
            <person name="Guo X."/>
            <person name="Li L."/>
            <person name="Luo R."/>
            <person name="Xu F."/>
            <person name="Yang P."/>
            <person name="Zhang L."/>
            <person name="Wang X."/>
            <person name="Qi H."/>
            <person name="Xiong Z."/>
            <person name="Que H."/>
            <person name="Xie Y."/>
            <person name="Holland P.W."/>
            <person name="Paps J."/>
            <person name="Zhu Y."/>
            <person name="Wu F."/>
            <person name="Chen Y."/>
            <person name="Wang J."/>
            <person name="Peng C."/>
            <person name="Meng J."/>
            <person name="Yang L."/>
            <person name="Liu J."/>
            <person name="Wen B."/>
            <person name="Zhang N."/>
            <person name="Huang Z."/>
            <person name="Zhu Q."/>
            <person name="Feng Y."/>
            <person name="Mount A."/>
            <person name="Hedgecock D."/>
            <person name="Xu Z."/>
            <person name="Liu Y."/>
            <person name="Domazet-Loso T."/>
            <person name="Du Y."/>
            <person name="Sun X."/>
            <person name="Zhang S."/>
            <person name="Liu B."/>
            <person name="Cheng P."/>
            <person name="Jiang X."/>
            <person name="Li J."/>
            <person name="Fan D."/>
            <person name="Wang W."/>
            <person name="Fu W."/>
            <person name="Wang T."/>
            <person name="Wang B."/>
            <person name="Zhang J."/>
            <person name="Peng Z."/>
            <person name="Li Y."/>
            <person name="Li N."/>
            <person name="Wang J."/>
            <person name="Chen M."/>
            <person name="He Y."/>
            <person name="Tan F."/>
            <person name="Song X."/>
            <person name="Zheng Q."/>
            <person name="Huang R."/>
            <person name="Yang H."/>
            <person name="Du X."/>
            <person name="Chen L."/>
            <person name="Yang M."/>
            <person name="Gaffney P.M."/>
            <person name="Wang S."/>
            <person name="Luo L."/>
            <person name="She Z."/>
            <person name="Ming Y."/>
            <person name="Huang W."/>
            <person name="Zhang S."/>
            <person name="Huang B."/>
            <person name="Zhang Y."/>
            <person name="Qu T."/>
            <person name="Ni P."/>
            <person name="Miao G."/>
            <person name="Wang J."/>
            <person name="Wang Q."/>
            <person name="Steinberg C.E."/>
            <person name="Wang H."/>
            <person name="Li N."/>
            <person name="Qian L."/>
            <person name="Zhang G."/>
            <person name="Li Y."/>
            <person name="Yang H."/>
            <person name="Liu X."/>
            <person name="Wang J."/>
            <person name="Yin Y."/>
            <person name="Wang J."/>
        </authorList>
    </citation>
    <scope>NUCLEOTIDE SEQUENCE [LARGE SCALE GENOMIC DNA]</scope>
    <source>
        <strain evidence="6">05x7-T-G4-1.051#20</strain>
    </source>
</reference>